<evidence type="ECO:0000313" key="1">
    <source>
        <dbReference type="EMBL" id="PIR74396.1"/>
    </source>
</evidence>
<comment type="caution">
    <text evidence="1">The sequence shown here is derived from an EMBL/GenBank/DDBJ whole genome shotgun (WGS) entry which is preliminary data.</text>
</comment>
<name>A0A2H0TS90_9BACT</name>
<dbReference type="InterPro" id="IPR007922">
    <property type="entry name" value="DciA-like"/>
</dbReference>
<organism evidence="1 2">
    <name type="scientific">Candidatus Magasanikbacteria bacterium CG10_big_fil_rev_8_21_14_0_10_47_10</name>
    <dbReference type="NCBI Taxonomy" id="1974652"/>
    <lineage>
        <taxon>Bacteria</taxon>
        <taxon>Candidatus Magasanikiibacteriota</taxon>
    </lineage>
</organism>
<reference evidence="2" key="1">
    <citation type="submission" date="2017-09" db="EMBL/GenBank/DDBJ databases">
        <title>Depth-based differentiation of microbial function through sediment-hosted aquifers and enrichment of novel symbionts in the deep terrestrial subsurface.</title>
        <authorList>
            <person name="Probst A.J."/>
            <person name="Ladd B."/>
            <person name="Jarett J.K."/>
            <person name="Geller-Mcgrath D.E."/>
            <person name="Sieber C.M.K."/>
            <person name="Emerson J.B."/>
            <person name="Anantharaman K."/>
            <person name="Thomas B.C."/>
            <person name="Malmstrom R."/>
            <person name="Stieglmeier M."/>
            <person name="Klingl A."/>
            <person name="Woyke T."/>
            <person name="Ryan C.M."/>
            <person name="Banfield J.F."/>
        </authorList>
    </citation>
    <scope>NUCLEOTIDE SEQUENCE [LARGE SCALE GENOMIC DNA]</scope>
</reference>
<sequence length="99" mass="11043">MPFTPVGDALQDKMKQNTGLKKQIETNAVVEISEKVFADYFGEQQSVHVKPLFLKNRTLTVTCSNSAVAQEIRLNQSHIVARINDALGEPGVDRIRYLA</sequence>
<accession>A0A2H0TS90</accession>
<dbReference type="EMBL" id="PFCB01000022">
    <property type="protein sequence ID" value="PIR74396.1"/>
    <property type="molecule type" value="Genomic_DNA"/>
</dbReference>
<proteinExistence type="predicted"/>
<protein>
    <recommendedName>
        <fullName evidence="3">DUF721 domain-containing protein</fullName>
    </recommendedName>
</protein>
<evidence type="ECO:0000313" key="2">
    <source>
        <dbReference type="Proteomes" id="UP000230154"/>
    </source>
</evidence>
<dbReference type="Proteomes" id="UP000230154">
    <property type="component" value="Unassembled WGS sequence"/>
</dbReference>
<dbReference type="AlphaFoldDB" id="A0A2H0TS90"/>
<gene>
    <name evidence="1" type="ORF">COU35_03025</name>
</gene>
<evidence type="ECO:0008006" key="3">
    <source>
        <dbReference type="Google" id="ProtNLM"/>
    </source>
</evidence>
<dbReference type="Pfam" id="PF05258">
    <property type="entry name" value="DciA"/>
    <property type="match status" value="1"/>
</dbReference>